<evidence type="ECO:0000256" key="3">
    <source>
        <dbReference type="ARBA" id="ARBA00022692"/>
    </source>
</evidence>
<dbReference type="PANTHER" id="PTHR11384">
    <property type="entry name" value="ATP-BINDING CASSETTE, SUB-FAMILY D MEMBER"/>
    <property type="match status" value="1"/>
</dbReference>
<sequence>MQILMARTLDAAATEPLLGSRPSGAAAAAAAAPAAAPATKRKPSAEGLRFAHHFSALIRLLRPYPALVLTLLAIAEAYVVAEVGKVAGSFYLIVLDGQPARFAAAMAHAAALYSASTALYAASSYVTEWLALSWRERLTRHLHRCYCQGQHAYYFLQLRQQRRNGQTQQQQSQRGLAPVADDWQAMQGEADAFDQPPAAGQAGRRQQQQQHGSPTAGSSLDNPDQRIAADAAELCECLSAVVRVAAAAPFKLLYYSWLTWGYLGWRGLAAVFAFFWAAGLAQRLAVVPVARLVFGQERREGDLRFAHLRLREYAAEVAQYGAQHTERAHLNASLAAALGNQRRLVRWRALLAGVTRAVDYCGAMLNYFVVGAAVFSGYAAKGDSGQLAQFISNASFVLLSLIYTFTELLDLSDQLSRLGGLTARVGQLLEALPSSSSNSSTSSGNTPSTHPSPDGSAPGAAAAYAAHEAHAVRLSFDGREMQPSHFATLLQPPRLLSCLGAAVQLELSVHQLGRDLAHEARGIFPDAPPSGQLLACITWQFAAGGLSLAPDSSSATLERAAAEMDRMLDAFLSWQAAVRAFLAANGCWCNAVDPRTGTALHGPRGAKWSEVTAAHTLLGYERRDAGVCPVVLHPVHGSSAYPVTLFTDASPELLAQALDAVSDSPGPPAVDSPAGSPGAAPTAAPTAGGMAPPPLLVLEAVSVPTLAGGVAVADLSLAVHPEQHLLIVGPNGCGKSTLVKALCGLHRLSSGRMVLEGACSGSATGLTGVMFVPQRPLAAPGSALWQQLCYPGPGGDSAAQSSGNGSDDASSSSGSSSSRSSTAPQPQLQPVRPSDAHLLSLLRRVGLEYLLERVGGSFEAPADWAAMLSPGELQRLAVARVLHRRPALAVLDEVTSAVSEQAAAQLYGQLHAEGVTCLSIGQDCQHLRRLHRALLRLGGGAASGSWTDL</sequence>
<comment type="caution">
    <text evidence="11">The sequence shown here is derived from an EMBL/GenBank/DDBJ whole genome shotgun (WGS) entry which is preliminary data.</text>
</comment>
<feature type="region of interest" description="Disordered" evidence="8">
    <location>
        <begin position="194"/>
        <end position="223"/>
    </location>
</feature>
<reference evidence="11 12" key="1">
    <citation type="journal article" date="2018" name="Plant J.">
        <title>Genome sequences of Chlorella sorokiniana UTEX 1602 and Micractinium conductrix SAG 241.80: implications to maltose excretion by a green alga.</title>
        <authorList>
            <person name="Arriola M.B."/>
            <person name="Velmurugan N."/>
            <person name="Zhang Y."/>
            <person name="Plunkett M.H."/>
            <person name="Hondzo H."/>
            <person name="Barney B.M."/>
        </authorList>
    </citation>
    <scope>NUCLEOTIDE SEQUENCE [LARGE SCALE GENOMIC DNA]</scope>
    <source>
        <strain evidence="12">UTEX 1602</strain>
    </source>
</reference>
<evidence type="ECO:0000256" key="4">
    <source>
        <dbReference type="ARBA" id="ARBA00022741"/>
    </source>
</evidence>
<dbReference type="GO" id="GO:0015910">
    <property type="term" value="P:long-chain fatty acid import into peroxisome"/>
    <property type="evidence" value="ECO:0007669"/>
    <property type="project" value="TreeGrafter"/>
</dbReference>
<keyword evidence="6" id="KW-1133">Transmembrane helix</keyword>
<keyword evidence="3" id="KW-0812">Transmembrane</keyword>
<evidence type="ECO:0000256" key="2">
    <source>
        <dbReference type="ARBA" id="ARBA00022448"/>
    </source>
</evidence>
<evidence type="ECO:0000313" key="11">
    <source>
        <dbReference type="EMBL" id="PRW59219.1"/>
    </source>
</evidence>
<keyword evidence="7" id="KW-0472">Membrane</keyword>
<dbReference type="GO" id="GO:0016887">
    <property type="term" value="F:ATP hydrolysis activity"/>
    <property type="evidence" value="ECO:0007669"/>
    <property type="project" value="InterPro"/>
</dbReference>
<keyword evidence="4" id="KW-0547">Nucleotide-binding</keyword>
<dbReference type="Pfam" id="PF00005">
    <property type="entry name" value="ABC_tran"/>
    <property type="match status" value="1"/>
</dbReference>
<keyword evidence="2" id="KW-0813">Transport</keyword>
<feature type="region of interest" description="Disordered" evidence="8">
    <location>
        <begin position="794"/>
        <end position="832"/>
    </location>
</feature>
<evidence type="ECO:0000256" key="8">
    <source>
        <dbReference type="SAM" id="MobiDB-lite"/>
    </source>
</evidence>
<dbReference type="InterPro" id="IPR017871">
    <property type="entry name" value="ABC_transporter-like_CS"/>
</dbReference>
<dbReference type="STRING" id="3076.A0A2P6TYT3"/>
<evidence type="ECO:0000256" key="1">
    <source>
        <dbReference type="ARBA" id="ARBA00008575"/>
    </source>
</evidence>
<protein>
    <submittedName>
        <fullName evidence="11">ATP-binding cassette sub-family D member 4 isoform X1</fullName>
    </submittedName>
</protein>
<feature type="domain" description="ABC transmembrane type-1" evidence="10">
    <location>
        <begin position="225"/>
        <end position="410"/>
    </location>
</feature>
<dbReference type="AlphaFoldDB" id="A0A2P6TYT3"/>
<dbReference type="GO" id="GO:0042760">
    <property type="term" value="P:very long-chain fatty acid catabolic process"/>
    <property type="evidence" value="ECO:0007669"/>
    <property type="project" value="TreeGrafter"/>
</dbReference>
<dbReference type="InterPro" id="IPR011527">
    <property type="entry name" value="ABC1_TM_dom"/>
</dbReference>
<evidence type="ECO:0000256" key="6">
    <source>
        <dbReference type="ARBA" id="ARBA00022989"/>
    </source>
</evidence>
<dbReference type="GO" id="GO:0005524">
    <property type="term" value="F:ATP binding"/>
    <property type="evidence" value="ECO:0007669"/>
    <property type="project" value="UniProtKB-KW"/>
</dbReference>
<dbReference type="Gene3D" id="1.20.1560.10">
    <property type="entry name" value="ABC transporter type 1, transmembrane domain"/>
    <property type="match status" value="1"/>
</dbReference>
<dbReference type="GO" id="GO:0005778">
    <property type="term" value="C:peroxisomal membrane"/>
    <property type="evidence" value="ECO:0007669"/>
    <property type="project" value="TreeGrafter"/>
</dbReference>
<dbReference type="PROSITE" id="PS50929">
    <property type="entry name" value="ABC_TM1F"/>
    <property type="match status" value="1"/>
</dbReference>
<dbReference type="SMART" id="SM00382">
    <property type="entry name" value="AAA"/>
    <property type="match status" value="1"/>
</dbReference>
<evidence type="ECO:0000259" key="9">
    <source>
        <dbReference type="PROSITE" id="PS50893"/>
    </source>
</evidence>
<name>A0A2P6TYT3_CHLSO</name>
<organism evidence="11 12">
    <name type="scientific">Chlorella sorokiniana</name>
    <name type="common">Freshwater green alga</name>
    <dbReference type="NCBI Taxonomy" id="3076"/>
    <lineage>
        <taxon>Eukaryota</taxon>
        <taxon>Viridiplantae</taxon>
        <taxon>Chlorophyta</taxon>
        <taxon>core chlorophytes</taxon>
        <taxon>Trebouxiophyceae</taxon>
        <taxon>Chlorellales</taxon>
        <taxon>Chlorellaceae</taxon>
        <taxon>Chlorella clade</taxon>
        <taxon>Chlorella</taxon>
    </lineage>
</organism>
<feature type="domain" description="ABC transporter" evidence="9">
    <location>
        <begin position="696"/>
        <end position="949"/>
    </location>
</feature>
<feature type="region of interest" description="Disordered" evidence="8">
    <location>
        <begin position="660"/>
        <end position="687"/>
    </location>
</feature>
<evidence type="ECO:0000313" key="12">
    <source>
        <dbReference type="Proteomes" id="UP000239899"/>
    </source>
</evidence>
<dbReference type="PANTHER" id="PTHR11384:SF59">
    <property type="entry name" value="LYSOSOMAL COBALAMIN TRANSPORTER ABCD4"/>
    <property type="match status" value="1"/>
</dbReference>
<dbReference type="InterPro" id="IPR050835">
    <property type="entry name" value="ABC_transporter_sub-D"/>
</dbReference>
<dbReference type="InterPro" id="IPR003439">
    <property type="entry name" value="ABC_transporter-like_ATP-bd"/>
</dbReference>
<dbReference type="OrthoDB" id="510221at2759"/>
<dbReference type="InterPro" id="IPR019362">
    <property type="entry name" value="MMADHC"/>
</dbReference>
<keyword evidence="5 11" id="KW-0067">ATP-binding</keyword>
<feature type="compositionally biased region" description="Low complexity" evidence="8">
    <location>
        <begin position="671"/>
        <end position="687"/>
    </location>
</feature>
<evidence type="ECO:0000256" key="7">
    <source>
        <dbReference type="ARBA" id="ARBA00023136"/>
    </source>
</evidence>
<dbReference type="PROSITE" id="PS50893">
    <property type="entry name" value="ABC_TRANSPORTER_2"/>
    <property type="match status" value="1"/>
</dbReference>
<dbReference type="Proteomes" id="UP000239899">
    <property type="component" value="Unassembled WGS sequence"/>
</dbReference>
<feature type="region of interest" description="Disordered" evidence="8">
    <location>
        <begin position="433"/>
        <end position="460"/>
    </location>
</feature>
<dbReference type="GO" id="GO:0005324">
    <property type="term" value="F:long-chain fatty acid transmembrane transporter activity"/>
    <property type="evidence" value="ECO:0007669"/>
    <property type="project" value="TreeGrafter"/>
</dbReference>
<gene>
    <name evidence="11" type="ORF">C2E21_2499</name>
</gene>
<evidence type="ECO:0000256" key="5">
    <source>
        <dbReference type="ARBA" id="ARBA00022840"/>
    </source>
</evidence>
<dbReference type="SUPFAM" id="SSF90123">
    <property type="entry name" value="ABC transporter transmembrane region"/>
    <property type="match status" value="1"/>
</dbReference>
<dbReference type="GO" id="GO:0140359">
    <property type="term" value="F:ABC-type transporter activity"/>
    <property type="evidence" value="ECO:0007669"/>
    <property type="project" value="InterPro"/>
</dbReference>
<dbReference type="Pfam" id="PF06472">
    <property type="entry name" value="ABC_membrane_2"/>
    <property type="match status" value="2"/>
</dbReference>
<dbReference type="InterPro" id="IPR027417">
    <property type="entry name" value="P-loop_NTPase"/>
</dbReference>
<comment type="similarity">
    <text evidence="1">Belongs to the ABC transporter superfamily. ABCD family. Peroxisomal fatty acyl CoA transporter (TC 3.A.1.203) subfamily.</text>
</comment>
<feature type="compositionally biased region" description="Low complexity" evidence="8">
    <location>
        <begin position="195"/>
        <end position="210"/>
    </location>
</feature>
<dbReference type="SUPFAM" id="SSF52540">
    <property type="entry name" value="P-loop containing nucleoside triphosphate hydrolases"/>
    <property type="match status" value="1"/>
</dbReference>
<dbReference type="InterPro" id="IPR036640">
    <property type="entry name" value="ABC1_TM_sf"/>
</dbReference>
<dbReference type="PROSITE" id="PS00211">
    <property type="entry name" value="ABC_TRANSPORTER_1"/>
    <property type="match status" value="1"/>
</dbReference>
<dbReference type="GO" id="GO:0009235">
    <property type="term" value="P:cobalamin metabolic process"/>
    <property type="evidence" value="ECO:0007669"/>
    <property type="project" value="InterPro"/>
</dbReference>
<dbReference type="Gene3D" id="3.40.50.300">
    <property type="entry name" value="P-loop containing nucleotide triphosphate hydrolases"/>
    <property type="match status" value="1"/>
</dbReference>
<proteinExistence type="inferred from homology"/>
<evidence type="ECO:0000259" key="10">
    <source>
        <dbReference type="PROSITE" id="PS50929"/>
    </source>
</evidence>
<dbReference type="Pfam" id="PF10229">
    <property type="entry name" value="MMADHC"/>
    <property type="match status" value="1"/>
</dbReference>
<feature type="compositionally biased region" description="Polar residues" evidence="8">
    <location>
        <begin position="211"/>
        <end position="222"/>
    </location>
</feature>
<dbReference type="GO" id="GO:0007031">
    <property type="term" value="P:peroxisome organization"/>
    <property type="evidence" value="ECO:0007669"/>
    <property type="project" value="TreeGrafter"/>
</dbReference>
<dbReference type="EMBL" id="LHPG02000004">
    <property type="protein sequence ID" value="PRW59219.1"/>
    <property type="molecule type" value="Genomic_DNA"/>
</dbReference>
<feature type="compositionally biased region" description="Low complexity" evidence="8">
    <location>
        <begin position="796"/>
        <end position="821"/>
    </location>
</feature>
<keyword evidence="12" id="KW-1185">Reference proteome</keyword>
<dbReference type="InterPro" id="IPR003593">
    <property type="entry name" value="AAA+_ATPase"/>
</dbReference>
<dbReference type="GO" id="GO:0006635">
    <property type="term" value="P:fatty acid beta-oxidation"/>
    <property type="evidence" value="ECO:0007669"/>
    <property type="project" value="TreeGrafter"/>
</dbReference>
<accession>A0A2P6TYT3</accession>